<dbReference type="InterPro" id="IPR001380">
    <property type="entry name" value="Ribosomal_eL13"/>
</dbReference>
<protein>
    <submittedName>
        <fullName evidence="5">60S ribosomal protein L13</fullName>
    </submittedName>
</protein>
<dbReference type="AlphaFoldDB" id="A0A3G2S9Z2"/>
<name>A0A3G2S9Z2_MALR7</name>
<accession>A0A3G2S9Z2</accession>
<evidence type="ECO:0000256" key="3">
    <source>
        <dbReference type="ARBA" id="ARBA00023274"/>
    </source>
</evidence>
<proteinExistence type="inferred from homology"/>
<keyword evidence="2 5" id="KW-0689">Ribosomal protein</keyword>
<sequence length="209" mass="23901">MGFRHNNLLHNNHFHKDWQRRVRVWFDQAGRKKSRRNARAAKAAALGMRPLQPLRPAVRGQTLKYNTKLRQGRGFTIEELKAAGIRKVEALSIGIPVDHRRKNRSEEGLKLNADRLKAYKERLIVVPRPTKQNKQKMPDLSSVATTRTTIEAFPIPAGTTPEAPRAITAEEKESNAFRTLRMARAIHRHEGARQARQAKREEEAANAKK</sequence>
<evidence type="ECO:0000256" key="1">
    <source>
        <dbReference type="ARBA" id="ARBA00005640"/>
    </source>
</evidence>
<organism evidence="5 6">
    <name type="scientific">Malassezia restricta (strain ATCC 96810 / NBRC 103918 / CBS 7877)</name>
    <name type="common">Seborrheic dermatitis infection agent</name>
    <dbReference type="NCBI Taxonomy" id="425264"/>
    <lineage>
        <taxon>Eukaryota</taxon>
        <taxon>Fungi</taxon>
        <taxon>Dikarya</taxon>
        <taxon>Basidiomycota</taxon>
        <taxon>Ustilaginomycotina</taxon>
        <taxon>Malasseziomycetes</taxon>
        <taxon>Malasseziales</taxon>
        <taxon>Malasseziaceae</taxon>
        <taxon>Malassezia</taxon>
    </lineage>
</organism>
<evidence type="ECO:0000256" key="4">
    <source>
        <dbReference type="SAM" id="MobiDB-lite"/>
    </source>
</evidence>
<dbReference type="GO" id="GO:0006412">
    <property type="term" value="P:translation"/>
    <property type="evidence" value="ECO:0007669"/>
    <property type="project" value="InterPro"/>
</dbReference>
<dbReference type="Proteomes" id="UP000269793">
    <property type="component" value="Chromosome VIII"/>
</dbReference>
<dbReference type="PANTHER" id="PTHR11722:SF0">
    <property type="entry name" value="LARGE RIBOSOMAL SUBUNIT PROTEIN EL13"/>
    <property type="match status" value="1"/>
</dbReference>
<dbReference type="STRING" id="425264.A0A3G2S9Z2"/>
<keyword evidence="3" id="KW-0687">Ribonucleoprotein</keyword>
<dbReference type="Pfam" id="PF01294">
    <property type="entry name" value="Ribosomal_L13e"/>
    <property type="match status" value="1"/>
</dbReference>
<dbReference type="EMBL" id="CP033155">
    <property type="protein sequence ID" value="AYO44915.1"/>
    <property type="molecule type" value="Genomic_DNA"/>
</dbReference>
<feature type="region of interest" description="Disordered" evidence="4">
    <location>
        <begin position="189"/>
        <end position="209"/>
    </location>
</feature>
<reference evidence="5 6" key="1">
    <citation type="submission" date="2018-10" db="EMBL/GenBank/DDBJ databases">
        <title>Complete genome sequence of Malassezia restricta CBS 7877.</title>
        <authorList>
            <person name="Morand S.C."/>
            <person name="Bertignac M."/>
            <person name="Iltis A."/>
            <person name="Kolder I."/>
            <person name="Pirovano W."/>
            <person name="Jourdain R."/>
            <person name="Clavaud C."/>
        </authorList>
    </citation>
    <scope>NUCLEOTIDE SEQUENCE [LARGE SCALE GENOMIC DNA]</scope>
    <source>
        <strain evidence="5 6">CBS 7877</strain>
    </source>
</reference>
<dbReference type="HAMAP" id="MF_00499">
    <property type="entry name" value="Ribosomal_eL13"/>
    <property type="match status" value="1"/>
</dbReference>
<dbReference type="Gene3D" id="1.20.5.110">
    <property type="match status" value="1"/>
</dbReference>
<comment type="similarity">
    <text evidence="1">Belongs to the eukaryotic ribosomal protein eL13 family.</text>
</comment>
<evidence type="ECO:0000313" key="6">
    <source>
        <dbReference type="Proteomes" id="UP000269793"/>
    </source>
</evidence>
<dbReference type="VEuPathDB" id="FungiDB:DNF11_3965"/>
<dbReference type="OrthoDB" id="10264538at2759"/>
<keyword evidence="6" id="KW-1185">Reference proteome</keyword>
<dbReference type="GO" id="GO:0003735">
    <property type="term" value="F:structural constituent of ribosome"/>
    <property type="evidence" value="ECO:0007669"/>
    <property type="project" value="InterPro"/>
</dbReference>
<dbReference type="GO" id="GO:0003723">
    <property type="term" value="F:RNA binding"/>
    <property type="evidence" value="ECO:0007669"/>
    <property type="project" value="TreeGrafter"/>
</dbReference>
<evidence type="ECO:0000256" key="2">
    <source>
        <dbReference type="ARBA" id="ARBA00022980"/>
    </source>
</evidence>
<dbReference type="PANTHER" id="PTHR11722">
    <property type="entry name" value="60S RIBOSOMAL PROTEIN L13"/>
    <property type="match status" value="1"/>
</dbReference>
<evidence type="ECO:0000313" key="5">
    <source>
        <dbReference type="EMBL" id="AYO44915.1"/>
    </source>
</evidence>
<dbReference type="GO" id="GO:0022625">
    <property type="term" value="C:cytosolic large ribosomal subunit"/>
    <property type="evidence" value="ECO:0007669"/>
    <property type="project" value="TreeGrafter"/>
</dbReference>
<gene>
    <name evidence="5" type="primary">rpl13</name>
    <name evidence="5" type="ORF">DNF11_3965</name>
</gene>
<dbReference type="FunFam" id="1.20.5.110:FF:000003">
    <property type="entry name" value="60S ribosomal protein L13"/>
    <property type="match status" value="1"/>
</dbReference>